<comment type="caution">
    <text evidence="2">The sequence shown here is derived from an EMBL/GenBank/DDBJ whole genome shotgun (WGS) entry which is preliminary data.</text>
</comment>
<evidence type="ECO:0000313" key="2">
    <source>
        <dbReference type="EMBL" id="KAL0181819.1"/>
    </source>
</evidence>
<sequence>SAARGAAASSSSFVRLGPRHFQGIKRPGILARSHFTGAVHVRTVGPAAHHFGSARPSTHPSWTHEDTSVHARGTDRSPEERRARHFNSGGDDTSGVPHHTPPDLAVSAPLLSHTPTPVGSLVKCADYCRGDYDN</sequence>
<protein>
    <submittedName>
        <fullName evidence="2">Uncharacterized protein</fullName>
    </submittedName>
</protein>
<dbReference type="EMBL" id="JAMKFB020000011">
    <property type="protein sequence ID" value="KAL0181819.1"/>
    <property type="molecule type" value="Genomic_DNA"/>
</dbReference>
<organism evidence="2 3">
    <name type="scientific">Cirrhinus mrigala</name>
    <name type="common">Mrigala</name>
    <dbReference type="NCBI Taxonomy" id="683832"/>
    <lineage>
        <taxon>Eukaryota</taxon>
        <taxon>Metazoa</taxon>
        <taxon>Chordata</taxon>
        <taxon>Craniata</taxon>
        <taxon>Vertebrata</taxon>
        <taxon>Euteleostomi</taxon>
        <taxon>Actinopterygii</taxon>
        <taxon>Neopterygii</taxon>
        <taxon>Teleostei</taxon>
        <taxon>Ostariophysi</taxon>
        <taxon>Cypriniformes</taxon>
        <taxon>Cyprinidae</taxon>
        <taxon>Labeoninae</taxon>
        <taxon>Labeonini</taxon>
        <taxon>Cirrhinus</taxon>
    </lineage>
</organism>
<evidence type="ECO:0000256" key="1">
    <source>
        <dbReference type="SAM" id="MobiDB-lite"/>
    </source>
</evidence>
<accession>A0ABD0Q6A6</accession>
<gene>
    <name evidence="2" type="ORF">M9458_024225</name>
</gene>
<name>A0ABD0Q6A6_CIRMR</name>
<dbReference type="AlphaFoldDB" id="A0ABD0Q6A6"/>
<keyword evidence="3" id="KW-1185">Reference proteome</keyword>
<feature type="region of interest" description="Disordered" evidence="1">
    <location>
        <begin position="48"/>
        <end position="106"/>
    </location>
</feature>
<dbReference type="Proteomes" id="UP001529510">
    <property type="component" value="Unassembled WGS sequence"/>
</dbReference>
<feature type="compositionally biased region" description="Basic and acidic residues" evidence="1">
    <location>
        <begin position="62"/>
        <end position="82"/>
    </location>
</feature>
<evidence type="ECO:0000313" key="3">
    <source>
        <dbReference type="Proteomes" id="UP001529510"/>
    </source>
</evidence>
<reference evidence="2 3" key="1">
    <citation type="submission" date="2024-05" db="EMBL/GenBank/DDBJ databases">
        <title>Genome sequencing and assembly of Indian major carp, Cirrhinus mrigala (Hamilton, 1822).</title>
        <authorList>
            <person name="Mohindra V."/>
            <person name="Chowdhury L.M."/>
            <person name="Lal K."/>
            <person name="Jena J.K."/>
        </authorList>
    </citation>
    <scope>NUCLEOTIDE SEQUENCE [LARGE SCALE GENOMIC DNA]</scope>
    <source>
        <strain evidence="2">CM1030</strain>
        <tissue evidence="2">Blood</tissue>
    </source>
</reference>
<proteinExistence type="predicted"/>
<feature type="non-terminal residue" evidence="2">
    <location>
        <position position="1"/>
    </location>
</feature>